<accession>A0ACD4PI84</accession>
<protein>
    <submittedName>
        <fullName evidence="1">Uncharacterized protein</fullName>
    </submittedName>
</protein>
<sequence length="48" mass="5800">MAKSSIENMLRLIRHFIPKGQSLDGYTQKEIDFMMEWINNYRKIINQP</sequence>
<name>A0ACD4PI84_9BACT</name>
<dbReference type="EMBL" id="CP114370">
    <property type="protein sequence ID" value="WBP84343.1"/>
    <property type="molecule type" value="Genomic_DNA"/>
</dbReference>
<evidence type="ECO:0000313" key="1">
    <source>
        <dbReference type="EMBL" id="WBP84343.1"/>
    </source>
</evidence>
<gene>
    <name evidence="1" type="ORF">Me_995_000323</name>
</gene>
<evidence type="ECO:0000313" key="2">
    <source>
        <dbReference type="Proteomes" id="UP001213039"/>
    </source>
</evidence>
<organism evidence="1 2">
    <name type="scientific">Mycoplasmopsis edwardii</name>
    <dbReference type="NCBI Taxonomy" id="53558"/>
    <lineage>
        <taxon>Bacteria</taxon>
        <taxon>Bacillati</taxon>
        <taxon>Mycoplasmatota</taxon>
        <taxon>Mycoplasmoidales</taxon>
        <taxon>Metamycoplasmataceae</taxon>
        <taxon>Mycoplasmopsis</taxon>
    </lineage>
</organism>
<dbReference type="Proteomes" id="UP001213039">
    <property type="component" value="Chromosome"/>
</dbReference>
<reference evidence="1" key="1">
    <citation type="submission" date="2022-12" db="EMBL/GenBank/DDBJ databases">
        <authorList>
            <consortium name="Asia Pacific Centre for Animal Health"/>
            <person name="Klose S.M."/>
            <person name="Legione A.R."/>
            <person name="Monotti I."/>
            <person name="Bushell R."/>
            <person name="Marenda M.S."/>
            <person name="Sugiyama T."/>
            <person name="Browning G.F."/>
            <person name="Vaz P.K."/>
        </authorList>
    </citation>
    <scope>NUCLEOTIDE SEQUENCE</scope>
    <source>
        <strain evidence="1">Felid995</strain>
    </source>
</reference>
<keyword evidence="2" id="KW-1185">Reference proteome</keyword>
<proteinExistence type="predicted"/>